<evidence type="ECO:0000313" key="1">
    <source>
        <dbReference type="EMBL" id="TMR13565.1"/>
    </source>
</evidence>
<proteinExistence type="predicted"/>
<comment type="caution">
    <text evidence="1">The sequence shown here is derived from an EMBL/GenBank/DDBJ whole genome shotgun (WGS) entry which is preliminary data.</text>
</comment>
<dbReference type="AlphaFoldDB" id="A0A5S4FU34"/>
<dbReference type="Proteomes" id="UP000309128">
    <property type="component" value="Unassembled WGS sequence"/>
</dbReference>
<feature type="non-terminal residue" evidence="1">
    <location>
        <position position="81"/>
    </location>
</feature>
<keyword evidence="2" id="KW-1185">Reference proteome</keyword>
<evidence type="ECO:0000313" key="2">
    <source>
        <dbReference type="Proteomes" id="UP000309128"/>
    </source>
</evidence>
<organism evidence="1 2">
    <name type="scientific">Nonomuraea turkmeniaca</name>
    <dbReference type="NCBI Taxonomy" id="103838"/>
    <lineage>
        <taxon>Bacteria</taxon>
        <taxon>Bacillati</taxon>
        <taxon>Actinomycetota</taxon>
        <taxon>Actinomycetes</taxon>
        <taxon>Streptosporangiales</taxon>
        <taxon>Streptosporangiaceae</taxon>
        <taxon>Nonomuraea</taxon>
    </lineage>
</organism>
<name>A0A5S4FU34_9ACTN</name>
<gene>
    <name evidence="1" type="ORF">ETD86_30600</name>
</gene>
<sequence>MFAEVTYATCPGSAEPNEDLVIAGPSWIIVLDGATAAAGVDSGCVHDVPWLVARLGGALAARLTVGDDTPLARVLEGAISE</sequence>
<accession>A0A5S4FU34</accession>
<dbReference type="EMBL" id="VCKY01000120">
    <property type="protein sequence ID" value="TMR13565.1"/>
    <property type="molecule type" value="Genomic_DNA"/>
</dbReference>
<reference evidence="1 2" key="1">
    <citation type="submission" date="2019-05" db="EMBL/GenBank/DDBJ databases">
        <title>Draft genome sequence of Nonomuraea turkmeniaca DSM 43926.</title>
        <authorList>
            <person name="Saricaoglu S."/>
            <person name="Isik K."/>
        </authorList>
    </citation>
    <scope>NUCLEOTIDE SEQUENCE [LARGE SCALE GENOMIC DNA]</scope>
    <source>
        <strain evidence="1 2">DSM 43926</strain>
    </source>
</reference>
<protein>
    <submittedName>
        <fullName evidence="1">Uncharacterized protein</fullName>
    </submittedName>
</protein>